<accession>A0A4S8KQM3</accession>
<dbReference type="AlphaFoldDB" id="A0A4S8KQM3"/>
<protein>
    <submittedName>
        <fullName evidence="2">Uncharacterized protein</fullName>
    </submittedName>
</protein>
<evidence type="ECO:0000313" key="3">
    <source>
        <dbReference type="Proteomes" id="UP000297245"/>
    </source>
</evidence>
<feature type="compositionally biased region" description="Low complexity" evidence="1">
    <location>
        <begin position="185"/>
        <end position="196"/>
    </location>
</feature>
<proteinExistence type="predicted"/>
<feature type="compositionally biased region" description="Basic residues" evidence="1">
    <location>
        <begin position="238"/>
        <end position="247"/>
    </location>
</feature>
<keyword evidence="3" id="KW-1185">Reference proteome</keyword>
<gene>
    <name evidence="2" type="ORF">K435DRAFT_877103</name>
</gene>
<name>A0A4S8KQM3_DENBC</name>
<feature type="compositionally biased region" description="Polar residues" evidence="1">
    <location>
        <begin position="167"/>
        <end position="179"/>
    </location>
</feature>
<evidence type="ECO:0000256" key="1">
    <source>
        <dbReference type="SAM" id="MobiDB-lite"/>
    </source>
</evidence>
<evidence type="ECO:0000313" key="2">
    <source>
        <dbReference type="EMBL" id="THU78022.1"/>
    </source>
</evidence>
<dbReference type="Proteomes" id="UP000297245">
    <property type="component" value="Unassembled WGS sequence"/>
</dbReference>
<feature type="region of interest" description="Disordered" evidence="1">
    <location>
        <begin position="167"/>
        <end position="261"/>
    </location>
</feature>
<sequence>MSYSCRTDHQNVQHFHPHPVAGFFEGIRTALLDHIPTYLASGEPPALSMKLTKLMDSWASKLAILTQSLPNHANKYPAWFTGFIYSLSELVQWIYRDDAQLKKSLTMTWILSEKDREKMSKSSVMPLDLDKSVLANHPIFELINIPGSLLTTEAASVAPVLTAATTKLASPAKKQTTAKPAQIPSSRSKGISSSIRFNIDSQDNMEVDSGLSPSSSSTTQRKRKRDTQGTEAEETTSKTKKGKKRVIVRPPMPSESSNTENTPVFELDNILKKASGDDVQALLDNLFEHVKLLQDVDPKSFGRPLKYGEACKDKLTPYYTFHDAAEPPFFIPSTDRGAPFKLNIDTLLCANEHVQPVIFFDSVLFSK</sequence>
<organism evidence="2 3">
    <name type="scientific">Dendrothele bispora (strain CBS 962.96)</name>
    <dbReference type="NCBI Taxonomy" id="1314807"/>
    <lineage>
        <taxon>Eukaryota</taxon>
        <taxon>Fungi</taxon>
        <taxon>Dikarya</taxon>
        <taxon>Basidiomycota</taxon>
        <taxon>Agaricomycotina</taxon>
        <taxon>Agaricomycetes</taxon>
        <taxon>Agaricomycetidae</taxon>
        <taxon>Agaricales</taxon>
        <taxon>Agaricales incertae sedis</taxon>
        <taxon>Dendrothele</taxon>
    </lineage>
</organism>
<dbReference type="EMBL" id="ML180279">
    <property type="protein sequence ID" value="THU78022.1"/>
    <property type="molecule type" value="Genomic_DNA"/>
</dbReference>
<reference evidence="2 3" key="1">
    <citation type="journal article" date="2019" name="Nat. Ecol. Evol.">
        <title>Megaphylogeny resolves global patterns of mushroom evolution.</title>
        <authorList>
            <person name="Varga T."/>
            <person name="Krizsan K."/>
            <person name="Foldi C."/>
            <person name="Dima B."/>
            <person name="Sanchez-Garcia M."/>
            <person name="Sanchez-Ramirez S."/>
            <person name="Szollosi G.J."/>
            <person name="Szarkandi J.G."/>
            <person name="Papp V."/>
            <person name="Albert L."/>
            <person name="Andreopoulos W."/>
            <person name="Angelini C."/>
            <person name="Antonin V."/>
            <person name="Barry K.W."/>
            <person name="Bougher N.L."/>
            <person name="Buchanan P."/>
            <person name="Buyck B."/>
            <person name="Bense V."/>
            <person name="Catcheside P."/>
            <person name="Chovatia M."/>
            <person name="Cooper J."/>
            <person name="Damon W."/>
            <person name="Desjardin D."/>
            <person name="Finy P."/>
            <person name="Geml J."/>
            <person name="Haridas S."/>
            <person name="Hughes K."/>
            <person name="Justo A."/>
            <person name="Karasinski D."/>
            <person name="Kautmanova I."/>
            <person name="Kiss B."/>
            <person name="Kocsube S."/>
            <person name="Kotiranta H."/>
            <person name="LaButti K.M."/>
            <person name="Lechner B.E."/>
            <person name="Liimatainen K."/>
            <person name="Lipzen A."/>
            <person name="Lukacs Z."/>
            <person name="Mihaltcheva S."/>
            <person name="Morgado L.N."/>
            <person name="Niskanen T."/>
            <person name="Noordeloos M.E."/>
            <person name="Ohm R.A."/>
            <person name="Ortiz-Santana B."/>
            <person name="Ovrebo C."/>
            <person name="Racz N."/>
            <person name="Riley R."/>
            <person name="Savchenko A."/>
            <person name="Shiryaev A."/>
            <person name="Soop K."/>
            <person name="Spirin V."/>
            <person name="Szebenyi C."/>
            <person name="Tomsovsky M."/>
            <person name="Tulloss R.E."/>
            <person name="Uehling J."/>
            <person name="Grigoriev I.V."/>
            <person name="Vagvolgyi C."/>
            <person name="Papp T."/>
            <person name="Martin F.M."/>
            <person name="Miettinen O."/>
            <person name="Hibbett D.S."/>
            <person name="Nagy L.G."/>
        </authorList>
    </citation>
    <scope>NUCLEOTIDE SEQUENCE [LARGE SCALE GENOMIC DNA]</scope>
    <source>
        <strain evidence="2 3">CBS 962.96</strain>
    </source>
</reference>